<feature type="region of interest" description="Disordered" evidence="1">
    <location>
        <begin position="1"/>
        <end position="82"/>
    </location>
</feature>
<reference evidence="3" key="1">
    <citation type="submission" date="2017-04" db="EMBL/GenBank/DDBJ databases">
        <title>Population genomics of picophytoplankton unveils novel chromosome hypervariability.</title>
        <authorList>
            <consortium name="DOE Joint Genome Institute"/>
            <person name="Blanc-Mathieu R."/>
            <person name="Krasovec M."/>
            <person name="Hebrard M."/>
            <person name="Yau S."/>
            <person name="Desgranges E."/>
            <person name="Martin J."/>
            <person name="Schackwitz W."/>
            <person name="Kuo A."/>
            <person name="Salin G."/>
            <person name="Donnadieu C."/>
            <person name="Desdevises Y."/>
            <person name="Sanchez-Ferandin S."/>
            <person name="Moreau H."/>
            <person name="Rivals E."/>
            <person name="Grigoriev I.V."/>
            <person name="Grimsley N."/>
            <person name="Eyre-Walker A."/>
            <person name="Piganeau G."/>
        </authorList>
    </citation>
    <scope>NUCLEOTIDE SEQUENCE [LARGE SCALE GENOMIC DNA]</scope>
    <source>
        <strain evidence="3">RCC 1115</strain>
    </source>
</reference>
<name>A0A1Y5IN56_OSTTA</name>
<dbReference type="SUPFAM" id="SSF47473">
    <property type="entry name" value="EF-hand"/>
    <property type="match status" value="1"/>
</dbReference>
<gene>
    <name evidence="3" type="ORF">BE221DRAFT_188911</name>
</gene>
<proteinExistence type="predicted"/>
<sequence>MPRTRSSAGAAASKRVDDDSVVPRSTRAGRSSAPDEADATDEASASGGDASTETPTSTDDEVTARAREKLGGKRARTEARSAAPSIDDLDHAYDILDAKKRGFFTARDLRRALDANGFADWSDARCRAMVVAFKPERARRALELDHDGALRMTREEFEDVVKRSGARAPC</sequence>
<dbReference type="AlphaFoldDB" id="A0A1Y5IN56"/>
<dbReference type="GO" id="GO:0005509">
    <property type="term" value="F:calcium ion binding"/>
    <property type="evidence" value="ECO:0007669"/>
    <property type="project" value="InterPro"/>
</dbReference>
<dbReference type="PROSITE" id="PS50222">
    <property type="entry name" value="EF_HAND_2"/>
    <property type="match status" value="1"/>
</dbReference>
<evidence type="ECO:0000259" key="2">
    <source>
        <dbReference type="PROSITE" id="PS50222"/>
    </source>
</evidence>
<accession>A0A1Y5IN56</accession>
<protein>
    <recommendedName>
        <fullName evidence="2">EF-hand domain-containing protein</fullName>
    </recommendedName>
</protein>
<feature type="domain" description="EF-hand" evidence="2">
    <location>
        <begin position="84"/>
        <end position="119"/>
    </location>
</feature>
<organism evidence="3">
    <name type="scientific">Ostreococcus tauri</name>
    <name type="common">Marine green alga</name>
    <dbReference type="NCBI Taxonomy" id="70448"/>
    <lineage>
        <taxon>Eukaryota</taxon>
        <taxon>Viridiplantae</taxon>
        <taxon>Chlorophyta</taxon>
        <taxon>Mamiellophyceae</taxon>
        <taxon>Mamiellales</taxon>
        <taxon>Bathycoccaceae</taxon>
        <taxon>Ostreococcus</taxon>
    </lineage>
</organism>
<evidence type="ECO:0000256" key="1">
    <source>
        <dbReference type="SAM" id="MobiDB-lite"/>
    </source>
</evidence>
<dbReference type="Gene3D" id="1.10.238.10">
    <property type="entry name" value="EF-hand"/>
    <property type="match status" value="1"/>
</dbReference>
<feature type="compositionally biased region" description="Low complexity" evidence="1">
    <location>
        <begin position="42"/>
        <end position="54"/>
    </location>
</feature>
<dbReference type="InterPro" id="IPR002048">
    <property type="entry name" value="EF_hand_dom"/>
</dbReference>
<dbReference type="EMBL" id="KZ155771">
    <property type="protein sequence ID" value="OUS49604.1"/>
    <property type="molecule type" value="Genomic_DNA"/>
</dbReference>
<feature type="compositionally biased region" description="Basic and acidic residues" evidence="1">
    <location>
        <begin position="62"/>
        <end position="79"/>
    </location>
</feature>
<evidence type="ECO:0000313" key="3">
    <source>
        <dbReference type="EMBL" id="OUS49604.1"/>
    </source>
</evidence>
<dbReference type="InterPro" id="IPR011992">
    <property type="entry name" value="EF-hand-dom_pair"/>
</dbReference>
<dbReference type="Proteomes" id="UP000195557">
    <property type="component" value="Unassembled WGS sequence"/>
</dbReference>